<name>A0A5C3LC07_COPMA</name>
<feature type="region of interest" description="Disordered" evidence="1">
    <location>
        <begin position="1"/>
        <end position="40"/>
    </location>
</feature>
<evidence type="ECO:0000313" key="2">
    <source>
        <dbReference type="EMBL" id="TFK29496.1"/>
    </source>
</evidence>
<sequence>MFPSRRSFTELGQLRRSVLRPRPLHTSSPHPHTEINPQVPSEITIRPVFDIFDAPVRLRRERTGNLQLTQLPSPFTLPLIQPNLHPKPTSPRRASPPRPPTPVVFEGPARPKLAPKRDPSPPRQPQISRLSLPTRPPSTRPDQTIVLEVFDGPSRLSRNRVLPASAKVRITAHISPAEPYLTMFSCRHPAENNPCDHSHARCSRRWRCSASDRITKRNCQENHCTSPKLVGAWPTYHHHLGCDIANCAERLHCNCIVIIPIVVDGIVTIPYPSISGEPDFGTFWVSCL</sequence>
<proteinExistence type="predicted"/>
<feature type="region of interest" description="Disordered" evidence="1">
    <location>
        <begin position="65"/>
        <end position="141"/>
    </location>
</feature>
<organism evidence="2 3">
    <name type="scientific">Coprinopsis marcescibilis</name>
    <name type="common">Agaric fungus</name>
    <name type="synonym">Psathyrella marcescibilis</name>
    <dbReference type="NCBI Taxonomy" id="230819"/>
    <lineage>
        <taxon>Eukaryota</taxon>
        <taxon>Fungi</taxon>
        <taxon>Dikarya</taxon>
        <taxon>Basidiomycota</taxon>
        <taxon>Agaricomycotina</taxon>
        <taxon>Agaricomycetes</taxon>
        <taxon>Agaricomycetidae</taxon>
        <taxon>Agaricales</taxon>
        <taxon>Agaricineae</taxon>
        <taxon>Psathyrellaceae</taxon>
        <taxon>Coprinopsis</taxon>
    </lineage>
</organism>
<reference evidence="2 3" key="1">
    <citation type="journal article" date="2019" name="Nat. Ecol. Evol.">
        <title>Megaphylogeny resolves global patterns of mushroom evolution.</title>
        <authorList>
            <person name="Varga T."/>
            <person name="Krizsan K."/>
            <person name="Foldi C."/>
            <person name="Dima B."/>
            <person name="Sanchez-Garcia M."/>
            <person name="Sanchez-Ramirez S."/>
            <person name="Szollosi G.J."/>
            <person name="Szarkandi J.G."/>
            <person name="Papp V."/>
            <person name="Albert L."/>
            <person name="Andreopoulos W."/>
            <person name="Angelini C."/>
            <person name="Antonin V."/>
            <person name="Barry K.W."/>
            <person name="Bougher N.L."/>
            <person name="Buchanan P."/>
            <person name="Buyck B."/>
            <person name="Bense V."/>
            <person name="Catcheside P."/>
            <person name="Chovatia M."/>
            <person name="Cooper J."/>
            <person name="Damon W."/>
            <person name="Desjardin D."/>
            <person name="Finy P."/>
            <person name="Geml J."/>
            <person name="Haridas S."/>
            <person name="Hughes K."/>
            <person name="Justo A."/>
            <person name="Karasinski D."/>
            <person name="Kautmanova I."/>
            <person name="Kiss B."/>
            <person name="Kocsube S."/>
            <person name="Kotiranta H."/>
            <person name="LaButti K.M."/>
            <person name="Lechner B.E."/>
            <person name="Liimatainen K."/>
            <person name="Lipzen A."/>
            <person name="Lukacs Z."/>
            <person name="Mihaltcheva S."/>
            <person name="Morgado L.N."/>
            <person name="Niskanen T."/>
            <person name="Noordeloos M.E."/>
            <person name="Ohm R.A."/>
            <person name="Ortiz-Santana B."/>
            <person name="Ovrebo C."/>
            <person name="Racz N."/>
            <person name="Riley R."/>
            <person name="Savchenko A."/>
            <person name="Shiryaev A."/>
            <person name="Soop K."/>
            <person name="Spirin V."/>
            <person name="Szebenyi C."/>
            <person name="Tomsovsky M."/>
            <person name="Tulloss R.E."/>
            <person name="Uehling J."/>
            <person name="Grigoriev I.V."/>
            <person name="Vagvolgyi C."/>
            <person name="Papp T."/>
            <person name="Martin F.M."/>
            <person name="Miettinen O."/>
            <person name="Hibbett D.S."/>
            <person name="Nagy L.G."/>
        </authorList>
    </citation>
    <scope>NUCLEOTIDE SEQUENCE [LARGE SCALE GENOMIC DNA]</scope>
    <source>
        <strain evidence="2 3">CBS 121175</strain>
    </source>
</reference>
<feature type="compositionally biased region" description="Polar residues" evidence="1">
    <location>
        <begin position="25"/>
        <end position="40"/>
    </location>
</feature>
<dbReference type="OrthoDB" id="3168922at2759"/>
<accession>A0A5C3LC07</accession>
<evidence type="ECO:0000313" key="3">
    <source>
        <dbReference type="Proteomes" id="UP000307440"/>
    </source>
</evidence>
<protein>
    <submittedName>
        <fullName evidence="2">Uncharacterized protein</fullName>
    </submittedName>
</protein>
<keyword evidence="3" id="KW-1185">Reference proteome</keyword>
<dbReference type="AlphaFoldDB" id="A0A5C3LC07"/>
<dbReference type="EMBL" id="ML210149">
    <property type="protein sequence ID" value="TFK29496.1"/>
    <property type="molecule type" value="Genomic_DNA"/>
</dbReference>
<dbReference type="Proteomes" id="UP000307440">
    <property type="component" value="Unassembled WGS sequence"/>
</dbReference>
<evidence type="ECO:0000256" key="1">
    <source>
        <dbReference type="SAM" id="MobiDB-lite"/>
    </source>
</evidence>
<gene>
    <name evidence="2" type="ORF">FA15DRAFT_346678</name>
</gene>